<feature type="region of interest" description="Disordered" evidence="1">
    <location>
        <begin position="491"/>
        <end position="529"/>
    </location>
</feature>
<accession>A0A1M7GE06</accession>
<proteinExistence type="predicted"/>
<organism evidence="2 3">
    <name type="scientific">Hymenobacter psychrotolerans DSM 18569</name>
    <dbReference type="NCBI Taxonomy" id="1121959"/>
    <lineage>
        <taxon>Bacteria</taxon>
        <taxon>Pseudomonadati</taxon>
        <taxon>Bacteroidota</taxon>
        <taxon>Cytophagia</taxon>
        <taxon>Cytophagales</taxon>
        <taxon>Hymenobacteraceae</taxon>
        <taxon>Hymenobacter</taxon>
    </lineage>
</organism>
<dbReference type="EMBL" id="FRAS01000036">
    <property type="protein sequence ID" value="SHM14365.1"/>
    <property type="molecule type" value="Genomic_DNA"/>
</dbReference>
<dbReference type="OrthoDB" id="333971at2"/>
<evidence type="ECO:0000313" key="2">
    <source>
        <dbReference type="EMBL" id="SHM14365.1"/>
    </source>
</evidence>
<protein>
    <submittedName>
        <fullName evidence="2">Uncharacterized protein</fullName>
    </submittedName>
</protein>
<reference evidence="3" key="1">
    <citation type="submission" date="2016-11" db="EMBL/GenBank/DDBJ databases">
        <authorList>
            <person name="Varghese N."/>
            <person name="Submissions S."/>
        </authorList>
    </citation>
    <scope>NUCLEOTIDE SEQUENCE [LARGE SCALE GENOMIC DNA]</scope>
    <source>
        <strain evidence="3">DSM 18569</strain>
    </source>
</reference>
<sequence length="529" mass="59407">MILRYSLPFCLLLTAGCARQKFFQPDARPEPTALAARPDSVVVTAGRHYRRGPIGRFLLGQHHRTAWAQPVTLPVLDAATTVPGGLRAGKIGGGFQTISMTVVGADGRSYALRSIDKDPYRTLPKVLRHTFVLNLVRDATAAGHPYGAFVVPPLAEAAGVRHTKPRAYYVRPDETGFGEASARYHGRVVLLEEKLEGKQNIAGRLPGATDLDESDTMLEARYKSPKNTVHEAAFLRARLLDLWLGDWDRHEGQWTWAAYPQAQGQTRWEPIPQDRDQVFFRFDDGVLSWLVSKVVPKFRTFGPRYESIEGYTRNSRYIDAHVLTELDRRTYLATARDLQRRLSDSVITSAVRQGLPQAVFRQEGPRMIAALQARRDALPKAAADYYRLRARTVLVAGTDADERFVVERLNDTATVVSVYELKPSAKRPDSLLYRRVFHPAETRTVQLHGLQGDDEFELRGSVRRSPFIAIYGGPHEDKVRDESRVAGLRRRTRFYDTSRNNDVGPAPELKDKTSHGVGSHAFDRDGSGR</sequence>
<dbReference type="AlphaFoldDB" id="A0A1M7GE06"/>
<dbReference type="RefSeq" id="WP_073288832.1">
    <property type="nucleotide sequence ID" value="NZ_FRAS01000036.1"/>
</dbReference>
<keyword evidence="3" id="KW-1185">Reference proteome</keyword>
<dbReference type="Proteomes" id="UP000183947">
    <property type="component" value="Unassembled WGS sequence"/>
</dbReference>
<evidence type="ECO:0000256" key="1">
    <source>
        <dbReference type="SAM" id="MobiDB-lite"/>
    </source>
</evidence>
<gene>
    <name evidence="2" type="ORF">SAMN02746009_04023</name>
</gene>
<dbReference type="PROSITE" id="PS51257">
    <property type="entry name" value="PROKAR_LIPOPROTEIN"/>
    <property type="match status" value="1"/>
</dbReference>
<name>A0A1M7GE06_9BACT</name>
<evidence type="ECO:0000313" key="3">
    <source>
        <dbReference type="Proteomes" id="UP000183947"/>
    </source>
</evidence>
<dbReference type="STRING" id="1121959.SAMN02746009_04023"/>